<evidence type="ECO:0000256" key="2">
    <source>
        <dbReference type="ARBA" id="ARBA00023315"/>
    </source>
</evidence>
<dbReference type="Gene3D" id="3.40.630.30">
    <property type="match status" value="1"/>
</dbReference>
<dbReference type="PROSITE" id="PS51186">
    <property type="entry name" value="GNAT"/>
    <property type="match status" value="1"/>
</dbReference>
<gene>
    <name evidence="4" type="ORF">SAMN05444417_1969</name>
</gene>
<reference evidence="4 5" key="1">
    <citation type="submission" date="2016-11" db="EMBL/GenBank/DDBJ databases">
        <authorList>
            <person name="Jaros S."/>
            <person name="Januszkiewicz K."/>
            <person name="Wedrychowicz H."/>
        </authorList>
    </citation>
    <scope>NUCLEOTIDE SEQUENCE [LARGE SCALE GENOMIC DNA]</scope>
    <source>
        <strain evidence="4 5">DSM 100565</strain>
    </source>
</reference>
<name>A0A1M6EEY4_9RHOB</name>
<dbReference type="GO" id="GO:0016747">
    <property type="term" value="F:acyltransferase activity, transferring groups other than amino-acyl groups"/>
    <property type="evidence" value="ECO:0007669"/>
    <property type="project" value="InterPro"/>
</dbReference>
<dbReference type="GO" id="GO:0005840">
    <property type="term" value="C:ribosome"/>
    <property type="evidence" value="ECO:0007669"/>
    <property type="project" value="UniProtKB-KW"/>
</dbReference>
<evidence type="ECO:0000256" key="1">
    <source>
        <dbReference type="ARBA" id="ARBA00022679"/>
    </source>
</evidence>
<keyword evidence="5" id="KW-1185">Reference proteome</keyword>
<dbReference type="STRING" id="1447782.SAMN05444417_1969"/>
<sequence length="157" mass="17228">MILRPLTEADRAPLAELWFEGWTVAHAAICPPELVALRSRDDFRRRIDADPASFLVTGPPGAPEGFVRIVGAELDQVYVAPDRMGTGLAAPMMAAAEAEMAARGIRDAHLIATLGNDRAARFYERQGWRDTGIRRVEVGTSAGPFALDVRRFEKRLA</sequence>
<evidence type="ECO:0000313" key="4">
    <source>
        <dbReference type="EMBL" id="SHI84046.1"/>
    </source>
</evidence>
<proteinExistence type="predicted"/>
<dbReference type="InterPro" id="IPR016181">
    <property type="entry name" value="Acyl_CoA_acyltransferase"/>
</dbReference>
<keyword evidence="4" id="KW-0687">Ribonucleoprotein</keyword>
<keyword evidence="4" id="KW-0689">Ribosomal protein</keyword>
<keyword evidence="2" id="KW-0012">Acyltransferase</keyword>
<organism evidence="4 5">
    <name type="scientific">Wenxinia saemankumensis</name>
    <dbReference type="NCBI Taxonomy" id="1447782"/>
    <lineage>
        <taxon>Bacteria</taxon>
        <taxon>Pseudomonadati</taxon>
        <taxon>Pseudomonadota</taxon>
        <taxon>Alphaproteobacteria</taxon>
        <taxon>Rhodobacterales</taxon>
        <taxon>Roseobacteraceae</taxon>
        <taxon>Wenxinia</taxon>
    </lineage>
</organism>
<evidence type="ECO:0000313" key="5">
    <source>
        <dbReference type="Proteomes" id="UP000184292"/>
    </source>
</evidence>
<dbReference type="PANTHER" id="PTHR43877">
    <property type="entry name" value="AMINOALKYLPHOSPHONATE N-ACETYLTRANSFERASE-RELATED-RELATED"/>
    <property type="match status" value="1"/>
</dbReference>
<protein>
    <submittedName>
        <fullName evidence="4">Ribosomal protein S18 acetylase RimI</fullName>
    </submittedName>
</protein>
<dbReference type="SUPFAM" id="SSF55729">
    <property type="entry name" value="Acyl-CoA N-acyltransferases (Nat)"/>
    <property type="match status" value="1"/>
</dbReference>
<dbReference type="InterPro" id="IPR050832">
    <property type="entry name" value="Bact_Acetyltransf"/>
</dbReference>
<dbReference type="EMBL" id="FQYO01000003">
    <property type="protein sequence ID" value="SHI84046.1"/>
    <property type="molecule type" value="Genomic_DNA"/>
</dbReference>
<feature type="domain" description="N-acetyltransferase" evidence="3">
    <location>
        <begin position="1"/>
        <end position="150"/>
    </location>
</feature>
<dbReference type="PANTHER" id="PTHR43877:SF2">
    <property type="entry name" value="AMINOALKYLPHOSPHONATE N-ACETYLTRANSFERASE-RELATED"/>
    <property type="match status" value="1"/>
</dbReference>
<accession>A0A1M6EEY4</accession>
<dbReference type="InterPro" id="IPR000182">
    <property type="entry name" value="GNAT_dom"/>
</dbReference>
<dbReference type="AlphaFoldDB" id="A0A1M6EEY4"/>
<dbReference type="Proteomes" id="UP000184292">
    <property type="component" value="Unassembled WGS sequence"/>
</dbReference>
<dbReference type="Pfam" id="PF00583">
    <property type="entry name" value="Acetyltransf_1"/>
    <property type="match status" value="1"/>
</dbReference>
<evidence type="ECO:0000259" key="3">
    <source>
        <dbReference type="PROSITE" id="PS51186"/>
    </source>
</evidence>
<keyword evidence="1" id="KW-0808">Transferase</keyword>